<organism evidence="2 3">
    <name type="scientific">Edaphobacter aggregans</name>
    <dbReference type="NCBI Taxonomy" id="570835"/>
    <lineage>
        <taxon>Bacteria</taxon>
        <taxon>Pseudomonadati</taxon>
        <taxon>Acidobacteriota</taxon>
        <taxon>Terriglobia</taxon>
        <taxon>Terriglobales</taxon>
        <taxon>Acidobacteriaceae</taxon>
        <taxon>Edaphobacter</taxon>
    </lineage>
</organism>
<comment type="caution">
    <text evidence="2">The sequence shown here is derived from an EMBL/GenBank/DDBJ whole genome shotgun (WGS) entry which is preliminary data.</text>
</comment>
<reference evidence="2 3" key="1">
    <citation type="submission" date="2018-12" db="EMBL/GenBank/DDBJ databases">
        <title>Sequencing of bacterial isolates from soil warming experiment in Harvard Forest, Massachusetts, USA.</title>
        <authorList>
            <person name="Deangelis K."/>
        </authorList>
    </citation>
    <scope>NUCLEOTIDE SEQUENCE [LARGE SCALE GENOMIC DNA]</scope>
    <source>
        <strain evidence="2 3">EB153</strain>
    </source>
</reference>
<dbReference type="InterPro" id="IPR011990">
    <property type="entry name" value="TPR-like_helical_dom_sf"/>
</dbReference>
<dbReference type="SUPFAM" id="SSF48452">
    <property type="entry name" value="TPR-like"/>
    <property type="match status" value="1"/>
</dbReference>
<evidence type="ECO:0000313" key="3">
    <source>
        <dbReference type="Proteomes" id="UP000269669"/>
    </source>
</evidence>
<feature type="domain" description="CHAT" evidence="1">
    <location>
        <begin position="448"/>
        <end position="608"/>
    </location>
</feature>
<evidence type="ECO:0000259" key="1">
    <source>
        <dbReference type="Pfam" id="PF12770"/>
    </source>
</evidence>
<dbReference type="RefSeq" id="WP_125486732.1">
    <property type="nucleotide sequence ID" value="NZ_RSDW01000001.1"/>
</dbReference>
<keyword evidence="3" id="KW-1185">Reference proteome</keyword>
<dbReference type="AlphaFoldDB" id="A0A428MNA6"/>
<dbReference type="EMBL" id="RSDW01000001">
    <property type="protein sequence ID" value="RSL18360.1"/>
    <property type="molecule type" value="Genomic_DNA"/>
</dbReference>
<protein>
    <submittedName>
        <fullName evidence="2">CHAT domain-containing protein</fullName>
    </submittedName>
</protein>
<dbReference type="Proteomes" id="UP000269669">
    <property type="component" value="Unassembled WGS sequence"/>
</dbReference>
<dbReference type="OrthoDB" id="163530at2"/>
<gene>
    <name evidence="2" type="ORF">EDE15_3927</name>
</gene>
<proteinExistence type="predicted"/>
<dbReference type="InterPro" id="IPR024983">
    <property type="entry name" value="CHAT_dom"/>
</dbReference>
<name>A0A428MNA6_9BACT</name>
<sequence>MSTIAILNPEQSAWLLREAISRFEEGDDSEAVLLFHQALEAHSELSDRAGPYLDLIARRSDELLFLYGEKLWNAANYKAACTCFNKVAALNGSRREAALKYLNRVECVPIVPEFRSPTSGEVSGSVHILDSVLETRPEDLIRRTPHMDADCPWPAEAGMSFLVRIYADQSGARPGEESSDVEIRARGDVTEFPVDVELLATEHFRIEGSSTTQIIIYRGRPMSNSAAFTVTVVSPDADSKPGLTALFSYRGRPSGKVTRDFHTYAADVKPRRTVLDFDIIARPSGLTVTIVAQPANDGRQYWCTVRTPSLLEYAAGVTEAWNLSKTSREFVGDCMIDFTDQTTKQQLIATLKGAGRALFKGSPAIFQKIFWALIDAGKPPRSIAIVSEEPFIPWELMLPHRQLGGMLQKREPLGVEFRIGRWISEALAARQAVPITGSYVIAPIYQGPRALPFAQDESRLVVEKFAGSAIIPADFDHIKAAFEAGGRTLVHFACHGVDDPIDQAIYLDGDAKLSAKTFDGLDAADTAFQSAHPLVFLNACEAGRLKPALSGVGGFAASFIEKGASAVIAPLWSVKDTLAHEIATGFYENIAIKPWAEIMREFRAKAYDPSFAEDTYAAYCFYGDPDAALVVPKGFIATVEQ</sequence>
<evidence type="ECO:0000313" key="2">
    <source>
        <dbReference type="EMBL" id="RSL18360.1"/>
    </source>
</evidence>
<accession>A0A428MNA6</accession>
<dbReference type="Pfam" id="PF12770">
    <property type="entry name" value="CHAT"/>
    <property type="match status" value="1"/>
</dbReference>